<dbReference type="SUPFAM" id="SSF103473">
    <property type="entry name" value="MFS general substrate transporter"/>
    <property type="match status" value="1"/>
</dbReference>
<feature type="transmembrane region" description="Helical" evidence="2">
    <location>
        <begin position="159"/>
        <end position="181"/>
    </location>
</feature>
<evidence type="ECO:0000313" key="4">
    <source>
        <dbReference type="Proteomes" id="UP001184150"/>
    </source>
</evidence>
<dbReference type="PANTHER" id="PTHR11328">
    <property type="entry name" value="MAJOR FACILITATOR SUPERFAMILY DOMAIN-CONTAINING PROTEIN"/>
    <property type="match status" value="1"/>
</dbReference>
<dbReference type="EMBL" id="JAVDRD010000001">
    <property type="protein sequence ID" value="MDR6509625.1"/>
    <property type="molecule type" value="Genomic_DNA"/>
</dbReference>
<feature type="transmembrane region" description="Helical" evidence="2">
    <location>
        <begin position="251"/>
        <end position="271"/>
    </location>
</feature>
<dbReference type="RefSeq" id="WP_309804286.1">
    <property type="nucleotide sequence ID" value="NZ_JAVDRD010000001.1"/>
</dbReference>
<evidence type="ECO:0000313" key="3">
    <source>
        <dbReference type="EMBL" id="MDR6509625.1"/>
    </source>
</evidence>
<keyword evidence="2" id="KW-0812">Transmembrane</keyword>
<reference evidence="3 4" key="1">
    <citation type="submission" date="2023-07" db="EMBL/GenBank/DDBJ databases">
        <title>Sorghum-associated microbial communities from plants grown in Nebraska, USA.</title>
        <authorList>
            <person name="Schachtman D."/>
        </authorList>
    </citation>
    <scope>NUCLEOTIDE SEQUENCE [LARGE SCALE GENOMIC DNA]</scope>
    <source>
        <strain evidence="3 4">DS1027</strain>
    </source>
</reference>
<dbReference type="PANTHER" id="PTHR11328:SF24">
    <property type="entry name" value="MAJOR FACILITATOR SUPERFAMILY (MFS) PROFILE DOMAIN-CONTAINING PROTEIN"/>
    <property type="match status" value="1"/>
</dbReference>
<sequence length="480" mass="51042">MSTLALDAARRAPPAAAPTRLGPARLIAFSSLGMPLAAVEVPLSTYVPPLYASAFGFSLGTVGVIFLLARLWDAVIDPAIGLLSDRTRSRWGRRRPWIAVGAAIFALGAVPVFLPPAWFGPLALSAALFVLYLGYSMMATPLAAWMGELSGAYHERTRITTYGQALTCVALLLALVLPSLLVTRLAGQPRLELAAMGAMVFALLLITLPLGLRALPEPPPPAGAQDPVRVWHTLRLVFGEGMLLRVLASNFAVRLAQGVRTALFVFFISFYMGHPAWAPGLFLLQYVFGIFACPLWLAIGRRVGKERAAVAGELTQVAINLALLALAPGSVALLLALTVAQGLAQGSGNLMLRSIVADVADYHRLRTGEDRIGLFFSVFSLSDKAGVALAIGVALPLAAWIGFDPRGTNPAGVLEHLKWLFALGPALGHVISAAVIHGFPIDERRHGDIRRQLAARDAAGLVSDASRDRWLAQADRGSQG</sequence>
<keyword evidence="4" id="KW-1185">Reference proteome</keyword>
<comment type="caution">
    <text evidence="3">The sequence shown here is derived from an EMBL/GenBank/DDBJ whole genome shotgun (WGS) entry which is preliminary data.</text>
</comment>
<feature type="transmembrane region" description="Helical" evidence="2">
    <location>
        <begin position="419"/>
        <end position="441"/>
    </location>
</feature>
<feature type="transmembrane region" description="Helical" evidence="2">
    <location>
        <begin position="277"/>
        <end position="297"/>
    </location>
</feature>
<protein>
    <submittedName>
        <fullName evidence="3">Na+/melibiose symporter-like transporter</fullName>
    </submittedName>
</protein>
<feature type="transmembrane region" description="Helical" evidence="2">
    <location>
        <begin position="97"/>
        <end position="118"/>
    </location>
</feature>
<accession>A0ABU1MH14</accession>
<dbReference type="Gene3D" id="1.20.1250.20">
    <property type="entry name" value="MFS general substrate transporter like domains"/>
    <property type="match status" value="1"/>
</dbReference>
<feature type="transmembrane region" description="Helical" evidence="2">
    <location>
        <begin position="50"/>
        <end position="76"/>
    </location>
</feature>
<organism evidence="3 4">
    <name type="scientific">Novosphingobium capsulatum</name>
    <dbReference type="NCBI Taxonomy" id="13688"/>
    <lineage>
        <taxon>Bacteria</taxon>
        <taxon>Pseudomonadati</taxon>
        <taxon>Pseudomonadota</taxon>
        <taxon>Alphaproteobacteria</taxon>
        <taxon>Sphingomonadales</taxon>
        <taxon>Sphingomonadaceae</taxon>
        <taxon>Novosphingobium</taxon>
    </lineage>
</organism>
<gene>
    <name evidence="3" type="ORF">J2792_000465</name>
</gene>
<comment type="similarity">
    <text evidence="1">Belongs to the sodium:galactoside symporter (TC 2.A.2) family.</text>
</comment>
<dbReference type="Proteomes" id="UP001184150">
    <property type="component" value="Unassembled WGS sequence"/>
</dbReference>
<dbReference type="Pfam" id="PF13347">
    <property type="entry name" value="MFS_2"/>
    <property type="match status" value="1"/>
</dbReference>
<feature type="transmembrane region" description="Helical" evidence="2">
    <location>
        <begin position="124"/>
        <end position="147"/>
    </location>
</feature>
<feature type="transmembrane region" description="Helical" evidence="2">
    <location>
        <begin position="193"/>
        <end position="212"/>
    </location>
</feature>
<keyword evidence="2" id="KW-0472">Membrane</keyword>
<keyword evidence="2" id="KW-1133">Transmembrane helix</keyword>
<evidence type="ECO:0000256" key="1">
    <source>
        <dbReference type="ARBA" id="ARBA00009617"/>
    </source>
</evidence>
<proteinExistence type="inferred from homology"/>
<dbReference type="InterPro" id="IPR036259">
    <property type="entry name" value="MFS_trans_sf"/>
</dbReference>
<name>A0ABU1MH14_9SPHN</name>
<evidence type="ECO:0000256" key="2">
    <source>
        <dbReference type="SAM" id="Phobius"/>
    </source>
</evidence>
<feature type="transmembrane region" description="Helical" evidence="2">
    <location>
        <begin position="317"/>
        <end position="337"/>
    </location>
</feature>
<dbReference type="InterPro" id="IPR039672">
    <property type="entry name" value="MFS_2"/>
</dbReference>